<comment type="caution">
    <text evidence="2">The sequence shown here is derived from an EMBL/GenBank/DDBJ whole genome shotgun (WGS) entry which is preliminary data.</text>
</comment>
<keyword evidence="1" id="KW-1133">Transmembrane helix</keyword>
<accession>A0A6N7VYA7</accession>
<evidence type="ECO:0000313" key="2">
    <source>
        <dbReference type="EMBL" id="MSS78689.1"/>
    </source>
</evidence>
<dbReference type="EMBL" id="VULQ01000018">
    <property type="protein sequence ID" value="MSS78689.1"/>
    <property type="molecule type" value="Genomic_DNA"/>
</dbReference>
<name>A0A6N7VYA7_9FIRM</name>
<evidence type="ECO:0000256" key="1">
    <source>
        <dbReference type="SAM" id="Phobius"/>
    </source>
</evidence>
<keyword evidence="1" id="KW-0472">Membrane</keyword>
<protein>
    <submittedName>
        <fullName evidence="2">SdpI family protein</fullName>
    </submittedName>
</protein>
<feature type="transmembrane region" description="Helical" evidence="1">
    <location>
        <begin position="6"/>
        <end position="26"/>
    </location>
</feature>
<keyword evidence="1" id="KW-0812">Transmembrane</keyword>
<dbReference type="Pfam" id="PF13630">
    <property type="entry name" value="SdpI"/>
    <property type="match status" value="1"/>
</dbReference>
<feature type="transmembrane region" description="Helical" evidence="1">
    <location>
        <begin position="89"/>
        <end position="110"/>
    </location>
</feature>
<gene>
    <name evidence="2" type="ORF">FYJ26_09895</name>
</gene>
<reference evidence="2 3" key="1">
    <citation type="submission" date="2019-08" db="EMBL/GenBank/DDBJ databases">
        <title>In-depth cultivation of the pig gut microbiome towards novel bacterial diversity and tailored functional studies.</title>
        <authorList>
            <person name="Wylensek D."/>
            <person name="Hitch T.C.A."/>
            <person name="Clavel T."/>
        </authorList>
    </citation>
    <scope>NUCLEOTIDE SEQUENCE [LARGE SCALE GENOMIC DNA]</scope>
    <source>
        <strain evidence="2 3">WCA-380-WT-2B</strain>
    </source>
</reference>
<evidence type="ECO:0000313" key="3">
    <source>
        <dbReference type="Proteomes" id="UP000441925"/>
    </source>
</evidence>
<keyword evidence="3" id="KW-1185">Reference proteome</keyword>
<proteinExistence type="predicted"/>
<dbReference type="AlphaFoldDB" id="A0A6N7VYA7"/>
<dbReference type="Proteomes" id="UP000441925">
    <property type="component" value="Unassembled WGS sequence"/>
</dbReference>
<organism evidence="2 3">
    <name type="scientific">Anaerococcus porci</name>
    <dbReference type="NCBI Taxonomy" id="2652269"/>
    <lineage>
        <taxon>Bacteria</taxon>
        <taxon>Bacillati</taxon>
        <taxon>Bacillota</taxon>
        <taxon>Tissierellia</taxon>
        <taxon>Tissierellales</taxon>
        <taxon>Peptoniphilaceae</taxon>
        <taxon>Anaerococcus</taxon>
    </lineage>
</organism>
<dbReference type="InterPro" id="IPR025962">
    <property type="entry name" value="SdpI/YhfL"/>
</dbReference>
<feature type="transmembrane region" description="Helical" evidence="1">
    <location>
        <begin position="54"/>
        <end position="77"/>
    </location>
</feature>
<dbReference type="RefSeq" id="WP_154541995.1">
    <property type="nucleotide sequence ID" value="NZ_VULQ01000018.1"/>
</dbReference>
<sequence length="126" mass="15167">MGSLIVGNIMLLFFSIYIGVFFRKFYTSYPKMKVGFHIWEVCYSKETWNYGNKFAGKVSIILGIVIFGLIYPCFLYLRLYKNILIFNRNLLIFIFIVLIVIYLVLLLQIVRWHMRKKFNLRDEKED</sequence>